<dbReference type="GO" id="GO:0007010">
    <property type="term" value="P:cytoskeleton organization"/>
    <property type="evidence" value="ECO:0007669"/>
    <property type="project" value="UniProtKB-ARBA"/>
</dbReference>
<dbReference type="Proteomes" id="UP000886523">
    <property type="component" value="Unassembled WGS sequence"/>
</dbReference>
<dbReference type="GO" id="GO:0031683">
    <property type="term" value="F:G-protein beta/gamma-subunit complex binding"/>
    <property type="evidence" value="ECO:0007669"/>
    <property type="project" value="InterPro"/>
</dbReference>
<dbReference type="SMART" id="SM00275">
    <property type="entry name" value="G_alpha"/>
    <property type="match status" value="1"/>
</dbReference>
<evidence type="ECO:0000256" key="4">
    <source>
        <dbReference type="ARBA" id="ARBA00023134"/>
    </source>
</evidence>
<evidence type="ECO:0000256" key="5">
    <source>
        <dbReference type="ARBA" id="ARBA00023224"/>
    </source>
</evidence>
<dbReference type="PRINTS" id="PR01241">
    <property type="entry name" value="GPROTEINAFNG"/>
</dbReference>
<evidence type="ECO:0000313" key="9">
    <source>
        <dbReference type="EMBL" id="KAF9517465.1"/>
    </source>
</evidence>
<feature type="binding site" evidence="6">
    <location>
        <begin position="178"/>
        <end position="184"/>
    </location>
    <ligand>
        <name>GTP</name>
        <dbReference type="ChEBI" id="CHEBI:37565"/>
    </ligand>
</feature>
<keyword evidence="5" id="KW-0807">Transducer</keyword>
<comment type="caution">
    <text evidence="9">The sequence shown here is derived from an EMBL/GenBank/DDBJ whole genome shotgun (WGS) entry which is preliminary data.</text>
</comment>
<feature type="binding site" evidence="6">
    <location>
        <begin position="272"/>
        <end position="275"/>
    </location>
    <ligand>
        <name>GTP</name>
        <dbReference type="ChEBI" id="CHEBI:37565"/>
    </ligand>
</feature>
<dbReference type="GO" id="GO:0005834">
    <property type="term" value="C:heterotrimeric G-protein complex"/>
    <property type="evidence" value="ECO:0007669"/>
    <property type="project" value="InterPro"/>
</dbReference>
<feature type="binding site" evidence="6">
    <location>
        <begin position="153"/>
        <end position="154"/>
    </location>
    <ligand>
        <name>GTP</name>
        <dbReference type="ChEBI" id="CHEBI:37565"/>
    </ligand>
</feature>
<keyword evidence="1 7" id="KW-0479">Metal-binding</keyword>
<dbReference type="GO" id="GO:0005737">
    <property type="term" value="C:cytoplasm"/>
    <property type="evidence" value="ECO:0007669"/>
    <property type="project" value="TreeGrafter"/>
</dbReference>
<dbReference type="InterPro" id="IPR001019">
    <property type="entry name" value="Gprotein_alpha_su"/>
</dbReference>
<dbReference type="InterPro" id="IPR002975">
    <property type="entry name" value="Fungi_Gprotein_alpha"/>
</dbReference>
<keyword evidence="3 7" id="KW-0460">Magnesium</keyword>
<proteinExistence type="predicted"/>
<dbReference type="EMBL" id="MU128931">
    <property type="protein sequence ID" value="KAF9517465.1"/>
    <property type="molecule type" value="Genomic_DNA"/>
</dbReference>
<dbReference type="PANTHER" id="PTHR10218">
    <property type="entry name" value="GTP-BINDING PROTEIN ALPHA SUBUNIT"/>
    <property type="match status" value="1"/>
</dbReference>
<dbReference type="OrthoDB" id="5817230at2759"/>
<reference evidence="9" key="1">
    <citation type="journal article" date="2020" name="Nat. Commun.">
        <title>Large-scale genome sequencing of mycorrhizal fungi provides insights into the early evolution of symbiotic traits.</title>
        <authorList>
            <person name="Miyauchi S."/>
            <person name="Kiss E."/>
            <person name="Kuo A."/>
            <person name="Drula E."/>
            <person name="Kohler A."/>
            <person name="Sanchez-Garcia M."/>
            <person name="Morin E."/>
            <person name="Andreopoulos B."/>
            <person name="Barry K.W."/>
            <person name="Bonito G."/>
            <person name="Buee M."/>
            <person name="Carver A."/>
            <person name="Chen C."/>
            <person name="Cichocki N."/>
            <person name="Clum A."/>
            <person name="Culley D."/>
            <person name="Crous P.W."/>
            <person name="Fauchery L."/>
            <person name="Girlanda M."/>
            <person name="Hayes R.D."/>
            <person name="Keri Z."/>
            <person name="LaButti K."/>
            <person name="Lipzen A."/>
            <person name="Lombard V."/>
            <person name="Magnuson J."/>
            <person name="Maillard F."/>
            <person name="Murat C."/>
            <person name="Nolan M."/>
            <person name="Ohm R.A."/>
            <person name="Pangilinan J."/>
            <person name="Pereira M.F."/>
            <person name="Perotto S."/>
            <person name="Peter M."/>
            <person name="Pfister S."/>
            <person name="Riley R."/>
            <person name="Sitrit Y."/>
            <person name="Stielow J.B."/>
            <person name="Szollosi G."/>
            <person name="Zifcakova L."/>
            <person name="Stursova M."/>
            <person name="Spatafora J.W."/>
            <person name="Tedersoo L."/>
            <person name="Vaario L.M."/>
            <person name="Yamada A."/>
            <person name="Yan M."/>
            <person name="Wang P."/>
            <person name="Xu J."/>
            <person name="Bruns T."/>
            <person name="Baldrian P."/>
            <person name="Vilgalys R."/>
            <person name="Dunand C."/>
            <person name="Henrissat B."/>
            <person name="Grigoriev I.V."/>
            <person name="Hibbett D."/>
            <person name="Nagy L.G."/>
            <person name="Martin F.M."/>
        </authorList>
    </citation>
    <scope>NUCLEOTIDE SEQUENCE</scope>
    <source>
        <strain evidence="9">UP504</strain>
    </source>
</reference>
<dbReference type="GO" id="GO:0003924">
    <property type="term" value="F:GTPase activity"/>
    <property type="evidence" value="ECO:0007669"/>
    <property type="project" value="InterPro"/>
</dbReference>
<dbReference type="GO" id="GO:0005525">
    <property type="term" value="F:GTP binding"/>
    <property type="evidence" value="ECO:0007669"/>
    <property type="project" value="UniProtKB-KW"/>
</dbReference>
<evidence type="ECO:0000256" key="3">
    <source>
        <dbReference type="ARBA" id="ARBA00022842"/>
    </source>
</evidence>
<dbReference type="SUPFAM" id="SSF52540">
    <property type="entry name" value="P-loop containing nucleoside triphosphate hydrolases"/>
    <property type="match status" value="1"/>
</dbReference>
<dbReference type="Pfam" id="PF00503">
    <property type="entry name" value="G-alpha"/>
    <property type="match status" value="1"/>
</dbReference>
<gene>
    <name evidence="9" type="ORF">BS47DRAFT_1314104</name>
</gene>
<feature type="region of interest" description="Disordered" evidence="8">
    <location>
        <begin position="1"/>
        <end position="21"/>
    </location>
</feature>
<dbReference type="PRINTS" id="PR00318">
    <property type="entry name" value="GPROTEINA"/>
</dbReference>
<dbReference type="FunFam" id="3.40.50.300:FF:000692">
    <property type="entry name" value="Guanine nucleotide-binding protein subunit alpha"/>
    <property type="match status" value="1"/>
</dbReference>
<accession>A0A9P6E0T2</accession>
<feature type="binding site" evidence="7">
    <location>
        <position position="184"/>
    </location>
    <ligand>
        <name>Mg(2+)</name>
        <dbReference type="ChEBI" id="CHEBI:18420"/>
    </ligand>
</feature>
<feature type="binding site" evidence="6">
    <location>
        <begin position="203"/>
        <end position="207"/>
    </location>
    <ligand>
        <name>GTP</name>
        <dbReference type="ChEBI" id="CHEBI:37565"/>
    </ligand>
</feature>
<dbReference type="PANTHER" id="PTHR10218:SF302">
    <property type="entry name" value="GUANINE NUCLEOTIDE-BINDING PROTEIN ALPHA-5 SUBUNIT"/>
    <property type="match status" value="1"/>
</dbReference>
<dbReference type="Gene3D" id="1.10.400.10">
    <property type="entry name" value="GI Alpha 1, domain 2-like"/>
    <property type="match status" value="1"/>
</dbReference>
<evidence type="ECO:0000256" key="8">
    <source>
        <dbReference type="SAM" id="MobiDB-lite"/>
    </source>
</evidence>
<evidence type="ECO:0000256" key="1">
    <source>
        <dbReference type="ARBA" id="ARBA00022723"/>
    </source>
</evidence>
<feature type="binding site" evidence="7">
    <location>
        <position position="51"/>
    </location>
    <ligand>
        <name>Mg(2+)</name>
        <dbReference type="ChEBI" id="CHEBI:18420"/>
    </ligand>
</feature>
<keyword evidence="4 6" id="KW-0342">GTP-binding</keyword>
<protein>
    <recommendedName>
        <fullName evidence="11">G protein alpha subunit</fullName>
    </recommendedName>
</protein>
<evidence type="ECO:0008006" key="11">
    <source>
        <dbReference type="Google" id="ProtNLM"/>
    </source>
</evidence>
<sequence length="356" mass="40918">MGCTQSTPAPPEQDEARARNNEIDSQLRRDREIAKTEVKMLLLGAGESGKSTILKQMKILHNGGFTDGDRTFYKEIIFSNTIQSMRTILEAMLDLQIELAPENYDYREHILRSPANIHADSLPTDTFLALDTLRRDPGVEEAIIRNNEFQLNDSATYYFDALQRMAQPGYVPTDPDILRSRVKTTGITEVIFPVQTLTYKVFDVGGQRSERRKWIHCFENLTAVIFMVAMSEYDQVLREDDSMNRMQESLSLFESICNSRWFAKSSMILFLNKMDLLADKLDRSPLKHFLPDFEGQNDYESACSYFRRIFVSLNRAAHKPLYTHFTCATDTKQIKFVLAAMHDILVKANLRNIGLL</sequence>
<dbReference type="AlphaFoldDB" id="A0A9P6E0T2"/>
<dbReference type="GO" id="GO:0001664">
    <property type="term" value="F:G protein-coupled receptor binding"/>
    <property type="evidence" value="ECO:0007669"/>
    <property type="project" value="InterPro"/>
</dbReference>
<dbReference type="SUPFAM" id="SSF47895">
    <property type="entry name" value="Transducin (alpha subunit), insertion domain"/>
    <property type="match status" value="1"/>
</dbReference>
<dbReference type="GO" id="GO:0007188">
    <property type="term" value="P:adenylate cyclase-modulating G protein-coupled receptor signaling pathway"/>
    <property type="evidence" value="ECO:0007669"/>
    <property type="project" value="TreeGrafter"/>
</dbReference>
<keyword evidence="10" id="KW-1185">Reference proteome</keyword>
<dbReference type="InterPro" id="IPR027417">
    <property type="entry name" value="P-loop_NTPase"/>
</dbReference>
<evidence type="ECO:0000256" key="2">
    <source>
        <dbReference type="ARBA" id="ARBA00022741"/>
    </source>
</evidence>
<dbReference type="PROSITE" id="PS51882">
    <property type="entry name" value="G_ALPHA"/>
    <property type="match status" value="1"/>
</dbReference>
<evidence type="ECO:0000256" key="7">
    <source>
        <dbReference type="PIRSR" id="PIRSR601019-2"/>
    </source>
</evidence>
<keyword evidence="2 6" id="KW-0547">Nucleotide-binding</keyword>
<dbReference type="CDD" id="cd00066">
    <property type="entry name" value="G-alpha"/>
    <property type="match status" value="1"/>
</dbReference>
<dbReference type="InterPro" id="IPR011025">
    <property type="entry name" value="GproteinA_insert"/>
</dbReference>
<dbReference type="Gene3D" id="3.40.50.300">
    <property type="entry name" value="P-loop containing nucleotide triphosphate hydrolases"/>
    <property type="match status" value="1"/>
</dbReference>
<name>A0A9P6E0T2_9AGAM</name>
<evidence type="ECO:0000313" key="10">
    <source>
        <dbReference type="Proteomes" id="UP000886523"/>
    </source>
</evidence>
<feature type="binding site" evidence="6">
    <location>
        <begin position="47"/>
        <end position="52"/>
    </location>
    <ligand>
        <name>GTP</name>
        <dbReference type="ChEBI" id="CHEBI:37565"/>
    </ligand>
</feature>
<evidence type="ECO:0000256" key="6">
    <source>
        <dbReference type="PIRSR" id="PIRSR601019-1"/>
    </source>
</evidence>
<dbReference type="GO" id="GO:0046872">
    <property type="term" value="F:metal ion binding"/>
    <property type="evidence" value="ECO:0007669"/>
    <property type="project" value="UniProtKB-KW"/>
</dbReference>
<feature type="binding site" evidence="6">
    <location>
        <position position="328"/>
    </location>
    <ligand>
        <name>GTP</name>
        <dbReference type="ChEBI" id="CHEBI:37565"/>
    </ligand>
</feature>
<dbReference type="FunFam" id="3.40.50.300:FF:002307">
    <property type="entry name" value="Guanine nucleotide-binding protein G(k) subunit alpha"/>
    <property type="match status" value="1"/>
</dbReference>
<organism evidence="9 10">
    <name type="scientific">Hydnum rufescens UP504</name>
    <dbReference type="NCBI Taxonomy" id="1448309"/>
    <lineage>
        <taxon>Eukaryota</taxon>
        <taxon>Fungi</taxon>
        <taxon>Dikarya</taxon>
        <taxon>Basidiomycota</taxon>
        <taxon>Agaricomycotina</taxon>
        <taxon>Agaricomycetes</taxon>
        <taxon>Cantharellales</taxon>
        <taxon>Hydnaceae</taxon>
        <taxon>Hydnum</taxon>
    </lineage>
</organism>